<gene>
    <name evidence="1" type="ORF">LTS18_007687</name>
</gene>
<dbReference type="EMBL" id="JAWDJW010006529">
    <property type="protein sequence ID" value="KAK3064379.1"/>
    <property type="molecule type" value="Genomic_DNA"/>
</dbReference>
<evidence type="ECO:0000313" key="2">
    <source>
        <dbReference type="Proteomes" id="UP001186974"/>
    </source>
</evidence>
<dbReference type="Proteomes" id="UP001186974">
    <property type="component" value="Unassembled WGS sequence"/>
</dbReference>
<proteinExistence type="predicted"/>
<name>A0ACC3DAR7_9PEZI</name>
<reference evidence="1" key="1">
    <citation type="submission" date="2024-09" db="EMBL/GenBank/DDBJ databases">
        <title>Black Yeasts Isolated from many extreme environments.</title>
        <authorList>
            <person name="Coleine C."/>
            <person name="Stajich J.E."/>
            <person name="Selbmann L."/>
        </authorList>
    </citation>
    <scope>NUCLEOTIDE SEQUENCE</scope>
    <source>
        <strain evidence="1">CCFEE 5737</strain>
    </source>
</reference>
<keyword evidence="2" id="KW-1185">Reference proteome</keyword>
<accession>A0ACC3DAR7</accession>
<comment type="caution">
    <text evidence="1">The sequence shown here is derived from an EMBL/GenBank/DDBJ whole genome shotgun (WGS) entry which is preliminary data.</text>
</comment>
<protein>
    <submittedName>
        <fullName evidence="1">Uncharacterized protein</fullName>
    </submittedName>
</protein>
<evidence type="ECO:0000313" key="1">
    <source>
        <dbReference type="EMBL" id="KAK3064379.1"/>
    </source>
</evidence>
<sequence>MWFLWFMAKKRGWDVRKSLKHASRRLTGRTPPPTRKQTNRGTAIRLESPPRKTGKPRDLEKGAIYTTKPMEKRSVDRSTFEADTPVMKSWKQKYWGATNGKDYSFFSLHLGGVSLIAAMKDTDTEPTLKVAIGMTVGRDQLQYPIGENGVPFDDPAHPLPSLHVPPNAALQDYHNLSNNPQLLASFGAQVYFRSLEIYYGRDTTGAGTDFFGPYRPQNRQRLEAVEEHQAISMPIRRIEVAFWRACWEPSNNPEIFSLREEYIKMEVAVRHWSVEVLELSPSTTVLEMAAILADWFEILPSDEREAVEDVGRRLGGVRLEIKEESDEMVDEMIMG</sequence>
<organism evidence="1 2">
    <name type="scientific">Coniosporium uncinatum</name>
    <dbReference type="NCBI Taxonomy" id="93489"/>
    <lineage>
        <taxon>Eukaryota</taxon>
        <taxon>Fungi</taxon>
        <taxon>Dikarya</taxon>
        <taxon>Ascomycota</taxon>
        <taxon>Pezizomycotina</taxon>
        <taxon>Dothideomycetes</taxon>
        <taxon>Dothideomycetes incertae sedis</taxon>
        <taxon>Coniosporium</taxon>
    </lineage>
</organism>